<protein>
    <submittedName>
        <fullName evidence="1">Uncharacterized protein</fullName>
    </submittedName>
</protein>
<reference evidence="1 2" key="1">
    <citation type="submission" date="2017-10" db="EMBL/GenBank/DDBJ databases">
        <title>Sphingobium yanoikuyae S72.</title>
        <authorList>
            <person name="Sanchez E."/>
            <person name="Bustos P."/>
            <person name="Mendoza P."/>
            <person name="Guo X."/>
            <person name="Mendoza A."/>
        </authorList>
    </citation>
    <scope>NUCLEOTIDE SEQUENCE [LARGE SCALE GENOMIC DNA]</scope>
    <source>
        <strain evidence="1 2">S72</strain>
    </source>
</reference>
<accession>A0A291N6Q3</accession>
<proteinExistence type="predicted"/>
<dbReference type="Proteomes" id="UP000219422">
    <property type="component" value="Chromosome"/>
</dbReference>
<dbReference type="KEGG" id="sya:A6768_24920"/>
<organism evidence="1 2">
    <name type="scientific">Sphingobium yanoikuyae</name>
    <name type="common">Sphingomonas yanoikuyae</name>
    <dbReference type="NCBI Taxonomy" id="13690"/>
    <lineage>
        <taxon>Bacteria</taxon>
        <taxon>Pseudomonadati</taxon>
        <taxon>Pseudomonadota</taxon>
        <taxon>Alphaproteobacteria</taxon>
        <taxon>Sphingomonadales</taxon>
        <taxon>Sphingomonadaceae</taxon>
        <taxon>Sphingobium</taxon>
    </lineage>
</organism>
<dbReference type="GeneID" id="57780106"/>
<evidence type="ECO:0000313" key="2">
    <source>
        <dbReference type="Proteomes" id="UP000219422"/>
    </source>
</evidence>
<dbReference type="EMBL" id="CP023741">
    <property type="protein sequence ID" value="ATI82921.1"/>
    <property type="molecule type" value="Genomic_DNA"/>
</dbReference>
<gene>
    <name evidence="1" type="ORF">A6768_24920</name>
</gene>
<evidence type="ECO:0000313" key="1">
    <source>
        <dbReference type="EMBL" id="ATI82921.1"/>
    </source>
</evidence>
<name>A0A291N6Q3_SPHYA</name>
<dbReference type="AlphaFoldDB" id="A0A291N6Q3"/>
<sequence>MTGAQLDREARARPALAPFVPPPFRSFAQAAIVEQGLARGTAPALLYPQARRLLLRRPIASDNLTLFGLSALRVGDQQHALQAFGLAASRGWHDDIPQHMALVDAARGGRWDDAALRLRALLQTQASEPAIRQAIMPFMASPAGHAALARLLADNPDFQYPLLSIARTTLAPPQFRALLQHLASHRARIDCRALNRLVSRWLDQGIATAARDTWDGLCASADTASHADRGFSDTATPFAWQLQPRDDLLLHVDPHDASLSYRNPDSGPHSIAVRRLLLPPGAHRFRMSGRPADGQTFPTLRLRCSGGGPSLSLHALSGVGAEQSATIPDHCPVQKLELIAPKGSVTGLRLTIDGG</sequence>
<dbReference type="RefSeq" id="WP_097385357.1">
    <property type="nucleotide sequence ID" value="NZ_CP023741.1"/>
</dbReference>